<feature type="transmembrane region" description="Helical" evidence="5">
    <location>
        <begin position="274"/>
        <end position="293"/>
    </location>
</feature>
<dbReference type="EMBL" id="JAZHGA010000064">
    <property type="protein sequence ID" value="MEM5346090.1"/>
    <property type="molecule type" value="Genomic_DNA"/>
</dbReference>
<feature type="domain" description="EamA" evidence="6">
    <location>
        <begin position="163"/>
        <end position="290"/>
    </location>
</feature>
<evidence type="ECO:0000313" key="7">
    <source>
        <dbReference type="EMBL" id="MEM5346090.1"/>
    </source>
</evidence>
<dbReference type="Pfam" id="PF00892">
    <property type="entry name" value="EamA"/>
    <property type="match status" value="2"/>
</dbReference>
<comment type="caution">
    <text evidence="7">The sequence shown here is derived from an EMBL/GenBank/DDBJ whole genome shotgun (WGS) entry which is preliminary data.</text>
</comment>
<accession>A0ABU9RG94</accession>
<feature type="domain" description="EamA" evidence="6">
    <location>
        <begin position="19"/>
        <end position="151"/>
    </location>
</feature>
<evidence type="ECO:0000256" key="3">
    <source>
        <dbReference type="ARBA" id="ARBA00022989"/>
    </source>
</evidence>
<dbReference type="InterPro" id="IPR037185">
    <property type="entry name" value="EmrE-like"/>
</dbReference>
<gene>
    <name evidence="7" type="ORF">V4C56_41510</name>
</gene>
<organism evidence="7 8">
    <name type="scientific">Paraburkholderia azotifigens</name>
    <dbReference type="NCBI Taxonomy" id="2057004"/>
    <lineage>
        <taxon>Bacteria</taxon>
        <taxon>Pseudomonadati</taxon>
        <taxon>Pseudomonadota</taxon>
        <taxon>Betaproteobacteria</taxon>
        <taxon>Burkholderiales</taxon>
        <taxon>Burkholderiaceae</taxon>
        <taxon>Paraburkholderia</taxon>
    </lineage>
</organism>
<keyword evidence="2 5" id="KW-0812">Transmembrane</keyword>
<reference evidence="7 8" key="1">
    <citation type="submission" date="2024-01" db="EMBL/GenBank/DDBJ databases">
        <title>The diversity of rhizobia nodulating Mimosa spp. in eleven states of Brazil covering several biomes is determined by host plant, location, and edaphic factors.</title>
        <authorList>
            <person name="Rouws L."/>
            <person name="Barauna A."/>
            <person name="Beukes C."/>
            <person name="De Faria S.M."/>
            <person name="Gross E."/>
            <person name="Dos Reis Junior F.B."/>
            <person name="Simon M."/>
            <person name="Maluk M."/>
            <person name="Odee D.W."/>
            <person name="Kenicer G."/>
            <person name="Young J.P.W."/>
            <person name="Reis V.M."/>
            <person name="Zilli J."/>
            <person name="James E.K."/>
        </authorList>
    </citation>
    <scope>NUCLEOTIDE SEQUENCE [LARGE SCALE GENOMIC DNA]</scope>
    <source>
        <strain evidence="7 8">JPY530</strain>
    </source>
</reference>
<feature type="transmembrane region" description="Helical" evidence="5">
    <location>
        <begin position="49"/>
        <end position="68"/>
    </location>
</feature>
<feature type="transmembrane region" description="Helical" evidence="5">
    <location>
        <begin position="193"/>
        <end position="215"/>
    </location>
</feature>
<evidence type="ECO:0000259" key="6">
    <source>
        <dbReference type="Pfam" id="PF00892"/>
    </source>
</evidence>
<feature type="transmembrane region" description="Helical" evidence="5">
    <location>
        <begin position="136"/>
        <end position="155"/>
    </location>
</feature>
<sequence>MLVRLSQLSRPLNKQTSAGFAIMFCAVFLFAVADAIARVISARYPANEITFFRMLFGLAPAACVFRFRRNRGKKLTMHRFAGHFFRAVMVLGSRVLFFAGLANLPLSTAMALQYTDVMFIGLFAIALLSERFQLSTVITLIVGFSGVALISLPLTGNRGSVLAMSLVLLSAMFSAGSFIQLKKLSESEEPVEIVLYFTIIATIVSGMSLVFAWITPDTKDFGYMTLLGLTAGAAQLMLTVALANTAASMLASFRYFGIVWAIVFEHLIGGETISLRATLGSVVIVGSALYLCWANKRIHADDATA</sequence>
<dbReference type="Proteomes" id="UP001481677">
    <property type="component" value="Unassembled WGS sequence"/>
</dbReference>
<keyword evidence="3 5" id="KW-1133">Transmembrane helix</keyword>
<name>A0ABU9RG94_9BURK</name>
<dbReference type="PANTHER" id="PTHR22911:SF6">
    <property type="entry name" value="SOLUTE CARRIER FAMILY 35 MEMBER G1"/>
    <property type="match status" value="1"/>
</dbReference>
<dbReference type="InterPro" id="IPR000620">
    <property type="entry name" value="EamA_dom"/>
</dbReference>
<dbReference type="SUPFAM" id="SSF103481">
    <property type="entry name" value="Multidrug resistance efflux transporter EmrE"/>
    <property type="match status" value="2"/>
</dbReference>
<protein>
    <submittedName>
        <fullName evidence="7">DMT family transporter</fullName>
    </submittedName>
</protein>
<dbReference type="PANTHER" id="PTHR22911">
    <property type="entry name" value="ACYL-MALONYL CONDENSING ENZYME-RELATED"/>
    <property type="match status" value="1"/>
</dbReference>
<feature type="transmembrane region" description="Helical" evidence="5">
    <location>
        <begin position="80"/>
        <end position="99"/>
    </location>
</feature>
<keyword evidence="8" id="KW-1185">Reference proteome</keyword>
<dbReference type="RefSeq" id="WP_342959746.1">
    <property type="nucleotide sequence ID" value="NZ_JAZHFZ010000064.1"/>
</dbReference>
<evidence type="ECO:0000256" key="1">
    <source>
        <dbReference type="ARBA" id="ARBA00004141"/>
    </source>
</evidence>
<proteinExistence type="predicted"/>
<comment type="subcellular location">
    <subcellularLocation>
        <location evidence="1">Membrane</location>
        <topology evidence="1">Multi-pass membrane protein</topology>
    </subcellularLocation>
</comment>
<feature type="transmembrane region" description="Helical" evidence="5">
    <location>
        <begin position="161"/>
        <end position="181"/>
    </location>
</feature>
<feature type="transmembrane region" description="Helical" evidence="5">
    <location>
        <begin position="250"/>
        <end position="268"/>
    </location>
</feature>
<feature type="transmembrane region" description="Helical" evidence="5">
    <location>
        <begin position="221"/>
        <end position="243"/>
    </location>
</feature>
<evidence type="ECO:0000256" key="5">
    <source>
        <dbReference type="SAM" id="Phobius"/>
    </source>
</evidence>
<evidence type="ECO:0000313" key="8">
    <source>
        <dbReference type="Proteomes" id="UP001481677"/>
    </source>
</evidence>
<evidence type="ECO:0000256" key="2">
    <source>
        <dbReference type="ARBA" id="ARBA00022692"/>
    </source>
</evidence>
<evidence type="ECO:0000256" key="4">
    <source>
        <dbReference type="ARBA" id="ARBA00023136"/>
    </source>
</evidence>
<feature type="transmembrane region" description="Helical" evidence="5">
    <location>
        <begin position="20"/>
        <end position="37"/>
    </location>
</feature>
<feature type="transmembrane region" description="Helical" evidence="5">
    <location>
        <begin position="111"/>
        <end position="129"/>
    </location>
</feature>
<keyword evidence="4 5" id="KW-0472">Membrane</keyword>